<dbReference type="InterPro" id="IPR011009">
    <property type="entry name" value="Kinase-like_dom_sf"/>
</dbReference>
<dbReference type="PROSITE" id="PS50011">
    <property type="entry name" value="PROTEIN_KINASE_DOM"/>
    <property type="match status" value="1"/>
</dbReference>
<evidence type="ECO:0000256" key="18">
    <source>
        <dbReference type="ARBA" id="ARBA00048679"/>
    </source>
</evidence>
<keyword evidence="13 21" id="KW-1133">Transmembrane helix</keyword>
<dbReference type="GO" id="GO:0005524">
    <property type="term" value="F:ATP binding"/>
    <property type="evidence" value="ECO:0007669"/>
    <property type="project" value="UniProtKB-UniRule"/>
</dbReference>
<evidence type="ECO:0000256" key="16">
    <source>
        <dbReference type="ARBA" id="ARBA00023180"/>
    </source>
</evidence>
<evidence type="ECO:0000256" key="21">
    <source>
        <dbReference type="SAM" id="Phobius"/>
    </source>
</evidence>
<keyword evidence="15" id="KW-0675">Receptor</keyword>
<dbReference type="GO" id="GO:0009742">
    <property type="term" value="P:brassinosteroid mediated signaling pathway"/>
    <property type="evidence" value="ECO:0007669"/>
    <property type="project" value="UniProtKB-ARBA"/>
</dbReference>
<dbReference type="InterPro" id="IPR000719">
    <property type="entry name" value="Prot_kinase_dom"/>
</dbReference>
<evidence type="ECO:0000256" key="6">
    <source>
        <dbReference type="ARBA" id="ARBA00022679"/>
    </source>
</evidence>
<name>A0A9E7HYJ8_9LILI</name>
<evidence type="ECO:0000256" key="12">
    <source>
        <dbReference type="ARBA" id="ARBA00022840"/>
    </source>
</evidence>
<dbReference type="InterPro" id="IPR049362">
    <property type="entry name" value="TTI1_rpt"/>
</dbReference>
<keyword evidence="10 19" id="KW-0547">Nucleotide-binding</keyword>
<evidence type="ECO:0000256" key="11">
    <source>
        <dbReference type="ARBA" id="ARBA00022777"/>
    </source>
</evidence>
<dbReference type="Proteomes" id="UP001055439">
    <property type="component" value="Chromosome 8"/>
</dbReference>
<dbReference type="Pfam" id="PF07714">
    <property type="entry name" value="PK_Tyr_Ser-Thr"/>
    <property type="match status" value="1"/>
</dbReference>
<dbReference type="InterPro" id="IPR015187">
    <property type="entry name" value="BRCA2_OB_1"/>
</dbReference>
<dbReference type="SUPFAM" id="SSF48484">
    <property type="entry name" value="Lipoxigenase"/>
    <property type="match status" value="1"/>
</dbReference>
<dbReference type="EC" id="2.7.11.1" evidence="3"/>
<dbReference type="InterPro" id="IPR036226">
    <property type="entry name" value="LipOase_C_sf"/>
</dbReference>
<dbReference type="SUPFAM" id="SSF50249">
    <property type="entry name" value="Nucleic acid-binding proteins"/>
    <property type="match status" value="1"/>
</dbReference>
<dbReference type="Gene3D" id="3.80.10.10">
    <property type="entry name" value="Ribonuclease Inhibitor"/>
    <property type="match status" value="1"/>
</dbReference>
<evidence type="ECO:0000256" key="20">
    <source>
        <dbReference type="SAM" id="MobiDB-lite"/>
    </source>
</evidence>
<evidence type="ECO:0000256" key="8">
    <source>
        <dbReference type="ARBA" id="ARBA00022729"/>
    </source>
</evidence>
<dbReference type="Pfam" id="PF00560">
    <property type="entry name" value="LRR_1"/>
    <property type="match status" value="2"/>
</dbReference>
<dbReference type="Pfam" id="PF21547">
    <property type="entry name" value="TTI1"/>
    <property type="match status" value="1"/>
</dbReference>
<sequence length="2022" mass="222655">NSNGGGGVGPGRFDRTGPGGALKAVLRSLVPLLVAAFSPESHDFKGHPRSGQPLQGSPALEAELARSALPQDPPRQQDRKHRCLLTLGSLTGTHPAEDKFAWLRDDEFARQTLAGINPVNWVLVGNVILFINPARFMIEGLFGLWLWGSGSTTVGFGEIGLKSDHFFGFAAALGLNGPGFWSQYEKVEKIGEGTYGVVYKARDRLTIETIALKKIRLENEDEGVPTTIVPGDSEIDELFEIFSEIRITSDAVLRVLSVSSGHATVGQLVVANADYIIDSLCYQLWHLDVNPHVPDVLAAILSCVGTARDILPLLEEPMRAVSSELEVLGRHQHPNLTIPFLKDVGEIAKASQTKASSLPNQAEMFSAHDKGSTQGEGMALILCQRLLLGGESIIASLTVPLMVKSEFENLRQSDQSKVACEAKEDRKTTVADIAVLHQSAWSCDEGFERVYHNLASFRAVGASVSGANQIKFLITKLKDEVHSDHMNVSGSRESIIEFPTVELEDEGGRNEEPSVVADACNVELYQYVPEESPNLLQCGRNNHDGYEKSVLRNPSSTEKALSIIDGSNPKTEQLHKNFRWDMNQETAGTSILDCVDVNFVQRSPENCIDIFCSTGSHLTNGQLQKTLEHKLDSSDYGQSPVKFQTVGGSYISISNGALKHARNLLGESDIEISENNITLDQPLSSVLRNKNNLDDTFWNKENISSPHPPHCGRTSKLVSRTPPSLTKRSNKTPVNQKPEKDDRHSAGSAVEIVRRIENGDGMSLGGPLIDISNITVHPSHQQQKVAAVVGYPFQLKRKNLKDFSGGPPTFQDLVGSKSLQMDCLETCIFREMFSAQIGIKFLTVCNVLEELKYRYEREVNYGHRSMLKKILDGDVLPASMMVLYVWLSKQLDAGKLFVGQKLRICGAGLCGLVGPVSSLEASKTVHMLIHINGTNRAHWDEKLGFYMTSEQLFSFSIYQAKQKEIRQSHLQKKIEKALKDAGLASGEVTPFMRKADLVEGKIYDVSGLMPLNFSMDVLYLQDGGYSMTIFNPRKSVNLSNLGEIPLASFSSPMVDKDQFSHHHEGTVVGFYNLVKRARDQTNHLWVAEATENSTYSVSYNLPGNCHLKMQCENSEASLPLCHSHSKDVMVVRLRPCRLCQLALALCVSGCSVAFALFLGREGASEEDDMGLCLPEPKESIHALALALAAAAAERPPPPLPLLLLLCCHSEASNDDNSYNCRCNDDNSNSNSAGGRSIWQRHLWLSLTLVLSVPFLSPQSTKAVSGSRTDSRRRTPSSLFSTTSLSLLNFSVTGFLITYFWGWVGEISSGLVEISLIRSVRNFVSSGAALDFASLLPLVPAEGYLSRVWSTKVTSQDWRGYGGRGKWAVAITTQEEGKSLDWGRSMEWKVVFFCWTLCLVLLHFLYLSAATLSPSGINYEAHATCLDFNSSTHLTWQLLYSLTVGIVDTVHQYPVCHLNLKHYTLPEAATSPFALIIYQHKQKRYFVALMAIKMELNDPYNVLENWDINSVDPCSWRMVTCTSDGYVSALGLPSQSLSGKLSPGMGNLTNLQSVLLQNNAISGPIPAEIGKLEKLQTLDLSNNQFGGTIPSSLGDLKNLNYLRLNNNSLSGPCPDSLSNIKGLTLVDLSYNNLSGSLPRISARTFNIIGNPLICGTNLRSNCSSTSLDPISYPPDDLNGVLDSSAQSRFGGTRSQRVAIAFGASVGSVTLLFLSFADHYDPEVCLGHLKRYSFKELRVATNNFNSKNILGKGGYGIVYKGCMRDGTIVAVKRLRDYNTIGGVQFQTEVEMISLAVHRHLLRLCGFCTTENERLLVYPYMPNGSVASQLRAANILLDEDFEAVVGDFGLAKLLDHRESHVTTAVRGTVGHIAPEYLSTGQSSEKTDVFGFGILLLELITGQKALDFGRLANQKGVMLDWVKKLHQENKLYMMVDKDLKNNYNRVELEEMIQVALLCTQFHPSQRPKMSEVVRMLEGDGLAEKWEASQRMDTPKSRSSEQLTPKYIDFVEDSSFVVEAIELSGPR</sequence>
<keyword evidence="14 21" id="KW-0472">Membrane</keyword>
<evidence type="ECO:0000256" key="4">
    <source>
        <dbReference type="ARBA" id="ARBA00022527"/>
    </source>
</evidence>
<dbReference type="SUPFAM" id="SSF81872">
    <property type="entry name" value="BRCA2 helical domain"/>
    <property type="match status" value="1"/>
</dbReference>
<dbReference type="Gene3D" id="3.30.200.20">
    <property type="entry name" value="Phosphorylase Kinase, domain 1"/>
    <property type="match status" value="2"/>
</dbReference>
<feature type="transmembrane region" description="Helical" evidence="21">
    <location>
        <begin position="1389"/>
        <end position="1408"/>
    </location>
</feature>
<dbReference type="GO" id="GO:0048638">
    <property type="term" value="P:regulation of developmental growth"/>
    <property type="evidence" value="ECO:0007669"/>
    <property type="project" value="UniProtKB-ARBA"/>
</dbReference>
<evidence type="ECO:0000256" key="19">
    <source>
        <dbReference type="PROSITE-ProRule" id="PRU10141"/>
    </source>
</evidence>
<dbReference type="GO" id="GO:0005886">
    <property type="term" value="C:plasma membrane"/>
    <property type="evidence" value="ECO:0007669"/>
    <property type="project" value="UniProtKB-SubCell"/>
</dbReference>
<dbReference type="InterPro" id="IPR032675">
    <property type="entry name" value="LRR_dom_sf"/>
</dbReference>
<dbReference type="FunFam" id="3.30.200.20:FF:000015">
    <property type="entry name" value="Somatic embryogenesis receptor kinase 1"/>
    <property type="match status" value="1"/>
</dbReference>
<accession>A0A9E7HYJ8</accession>
<organism evidence="23 24">
    <name type="scientific">Musa troglodytarum</name>
    <name type="common">fe'i banana</name>
    <dbReference type="NCBI Taxonomy" id="320322"/>
    <lineage>
        <taxon>Eukaryota</taxon>
        <taxon>Viridiplantae</taxon>
        <taxon>Streptophyta</taxon>
        <taxon>Embryophyta</taxon>
        <taxon>Tracheophyta</taxon>
        <taxon>Spermatophyta</taxon>
        <taxon>Magnoliopsida</taxon>
        <taxon>Liliopsida</taxon>
        <taxon>Zingiberales</taxon>
        <taxon>Musaceae</taxon>
        <taxon>Musa</taxon>
    </lineage>
</organism>
<keyword evidence="5" id="KW-0433">Leucine-rich repeat</keyword>
<keyword evidence="11" id="KW-0418">Kinase</keyword>
<keyword evidence="12 19" id="KW-0067">ATP-binding</keyword>
<evidence type="ECO:0000256" key="1">
    <source>
        <dbReference type="ARBA" id="ARBA00004162"/>
    </source>
</evidence>
<dbReference type="SUPFAM" id="SSF52058">
    <property type="entry name" value="L domain-like"/>
    <property type="match status" value="1"/>
</dbReference>
<comment type="similarity">
    <text evidence="2">Belongs to the protein kinase superfamily. Ser/Thr protein kinase family.</text>
</comment>
<dbReference type="InterPro" id="IPR012340">
    <property type="entry name" value="NA-bd_OB-fold"/>
</dbReference>
<dbReference type="PANTHER" id="PTHR47988">
    <property type="entry name" value="SOMATIC EMBRYOGENESIS RECEPTOR KINASE 1"/>
    <property type="match status" value="1"/>
</dbReference>
<evidence type="ECO:0000256" key="13">
    <source>
        <dbReference type="ARBA" id="ARBA00022989"/>
    </source>
</evidence>
<dbReference type="SMART" id="SM00220">
    <property type="entry name" value="S_TKc"/>
    <property type="match status" value="1"/>
</dbReference>
<keyword evidence="4" id="KW-0723">Serine/threonine-protein kinase</keyword>
<dbReference type="EMBL" id="CP097510">
    <property type="protein sequence ID" value="URE38589.1"/>
    <property type="molecule type" value="Genomic_DNA"/>
</dbReference>
<evidence type="ECO:0000256" key="2">
    <source>
        <dbReference type="ARBA" id="ARBA00008684"/>
    </source>
</evidence>
<dbReference type="FunFam" id="1.10.510.10:FF:000016">
    <property type="entry name" value="Somatic embryogenesis receptor-like kinase 1"/>
    <property type="match status" value="1"/>
</dbReference>
<dbReference type="InterPro" id="IPR017441">
    <property type="entry name" value="Protein_kinase_ATP_BS"/>
</dbReference>
<evidence type="ECO:0000256" key="9">
    <source>
        <dbReference type="ARBA" id="ARBA00022737"/>
    </source>
</evidence>
<dbReference type="GO" id="GO:0004674">
    <property type="term" value="F:protein serine/threonine kinase activity"/>
    <property type="evidence" value="ECO:0007669"/>
    <property type="project" value="UniProtKB-KW"/>
</dbReference>
<dbReference type="Gene3D" id="1.10.510.10">
    <property type="entry name" value="Transferase(Phosphotransferase) domain 1"/>
    <property type="match status" value="1"/>
</dbReference>
<evidence type="ECO:0000256" key="10">
    <source>
        <dbReference type="ARBA" id="ARBA00022741"/>
    </source>
</evidence>
<keyword evidence="8" id="KW-0732">Signal</keyword>
<proteinExistence type="inferred from homology"/>
<dbReference type="SUPFAM" id="SSF56112">
    <property type="entry name" value="Protein kinase-like (PK-like)"/>
    <property type="match status" value="2"/>
</dbReference>
<comment type="subcellular location">
    <subcellularLocation>
        <location evidence="1">Cell membrane</location>
        <topology evidence="1">Single-pass membrane protein</topology>
    </subcellularLocation>
</comment>
<dbReference type="InterPro" id="IPR013210">
    <property type="entry name" value="LRR_N_plant-typ"/>
</dbReference>
<evidence type="ECO:0000313" key="23">
    <source>
        <dbReference type="EMBL" id="URE38589.1"/>
    </source>
</evidence>
<dbReference type="InterPro" id="IPR001611">
    <property type="entry name" value="Leu-rich_rpt"/>
</dbReference>
<evidence type="ECO:0000256" key="7">
    <source>
        <dbReference type="ARBA" id="ARBA00022692"/>
    </source>
</evidence>
<dbReference type="InterPro" id="IPR027433">
    <property type="entry name" value="Lipoxygenase_dom_3"/>
</dbReference>
<keyword evidence="7 21" id="KW-0812">Transmembrane</keyword>
<keyword evidence="16" id="KW-0325">Glycoprotein</keyword>
<dbReference type="GO" id="GO:0000724">
    <property type="term" value="P:double-strand break repair via homologous recombination"/>
    <property type="evidence" value="ECO:0007669"/>
    <property type="project" value="InterPro"/>
</dbReference>
<dbReference type="InterPro" id="IPR036315">
    <property type="entry name" value="BRCA2_hlx_sf"/>
</dbReference>
<feature type="non-terminal residue" evidence="23">
    <location>
        <position position="1"/>
    </location>
</feature>
<dbReference type="Pfam" id="PF08263">
    <property type="entry name" value="LRRNT_2"/>
    <property type="match status" value="1"/>
</dbReference>
<evidence type="ECO:0000313" key="24">
    <source>
        <dbReference type="Proteomes" id="UP001055439"/>
    </source>
</evidence>
<evidence type="ECO:0000256" key="3">
    <source>
        <dbReference type="ARBA" id="ARBA00012513"/>
    </source>
</evidence>
<keyword evidence="9" id="KW-0677">Repeat</keyword>
<comment type="catalytic activity">
    <reaction evidence="18">
        <text>L-seryl-[protein] + ATP = O-phospho-L-seryl-[protein] + ADP + H(+)</text>
        <dbReference type="Rhea" id="RHEA:17989"/>
        <dbReference type="Rhea" id="RHEA-COMP:9863"/>
        <dbReference type="Rhea" id="RHEA-COMP:11604"/>
        <dbReference type="ChEBI" id="CHEBI:15378"/>
        <dbReference type="ChEBI" id="CHEBI:29999"/>
        <dbReference type="ChEBI" id="CHEBI:30616"/>
        <dbReference type="ChEBI" id="CHEBI:83421"/>
        <dbReference type="ChEBI" id="CHEBI:456216"/>
        <dbReference type="EC" id="2.7.11.1"/>
    </reaction>
</comment>
<dbReference type="Gene3D" id="2.40.50.140">
    <property type="entry name" value="Nucleic acid-binding proteins"/>
    <property type="match status" value="1"/>
</dbReference>
<dbReference type="InterPro" id="IPR001245">
    <property type="entry name" value="Ser-Thr/Tyr_kinase_cat_dom"/>
</dbReference>
<gene>
    <name evidence="23" type="ORF">MUK42_30110</name>
</gene>
<feature type="compositionally biased region" description="Polar residues" evidence="20">
    <location>
        <begin position="716"/>
        <end position="735"/>
    </location>
</feature>
<dbReference type="PROSITE" id="PS00107">
    <property type="entry name" value="PROTEIN_KINASE_ATP"/>
    <property type="match status" value="1"/>
</dbReference>
<keyword evidence="6" id="KW-0808">Transferase</keyword>
<dbReference type="Gene3D" id="4.10.372.10">
    <property type="entry name" value="Lipoxygenase-1, Domain 3"/>
    <property type="match status" value="1"/>
</dbReference>
<comment type="catalytic activity">
    <reaction evidence="17">
        <text>L-threonyl-[protein] + ATP = O-phospho-L-threonyl-[protein] + ADP + H(+)</text>
        <dbReference type="Rhea" id="RHEA:46608"/>
        <dbReference type="Rhea" id="RHEA-COMP:11060"/>
        <dbReference type="Rhea" id="RHEA-COMP:11605"/>
        <dbReference type="ChEBI" id="CHEBI:15378"/>
        <dbReference type="ChEBI" id="CHEBI:30013"/>
        <dbReference type="ChEBI" id="CHEBI:30616"/>
        <dbReference type="ChEBI" id="CHEBI:61977"/>
        <dbReference type="ChEBI" id="CHEBI:456216"/>
        <dbReference type="EC" id="2.7.11.1"/>
    </reaction>
</comment>
<feature type="region of interest" description="Disordered" evidence="20">
    <location>
        <begin position="699"/>
        <end position="747"/>
    </location>
</feature>
<evidence type="ECO:0000256" key="5">
    <source>
        <dbReference type="ARBA" id="ARBA00022614"/>
    </source>
</evidence>
<feature type="transmembrane region" description="Helical" evidence="21">
    <location>
        <begin position="1277"/>
        <end position="1300"/>
    </location>
</feature>
<feature type="binding site" evidence="19">
    <location>
        <position position="1770"/>
    </location>
    <ligand>
        <name>ATP</name>
        <dbReference type="ChEBI" id="CHEBI:30616"/>
    </ligand>
</feature>
<protein>
    <recommendedName>
        <fullName evidence="3">non-specific serine/threonine protein kinase</fullName>
        <ecNumber evidence="3">2.7.11.1</ecNumber>
    </recommendedName>
</protein>
<keyword evidence="24" id="KW-1185">Reference proteome</keyword>
<feature type="domain" description="Protein kinase" evidence="22">
    <location>
        <begin position="1742"/>
        <end position="1982"/>
    </location>
</feature>
<evidence type="ECO:0000256" key="17">
    <source>
        <dbReference type="ARBA" id="ARBA00047899"/>
    </source>
</evidence>
<reference evidence="23" key="1">
    <citation type="submission" date="2022-05" db="EMBL/GenBank/DDBJ databases">
        <title>The Musa troglodytarum L. genome provides insights into the mechanism of non-climacteric behaviour and enrichment of carotenoids.</title>
        <authorList>
            <person name="Wang J."/>
        </authorList>
    </citation>
    <scope>NUCLEOTIDE SEQUENCE</scope>
    <source>
        <tissue evidence="23">Leaf</tissue>
    </source>
</reference>
<evidence type="ECO:0000259" key="22">
    <source>
        <dbReference type="PROSITE" id="PS50011"/>
    </source>
</evidence>
<dbReference type="OrthoDB" id="21095at2759"/>
<dbReference type="Pfam" id="PF09103">
    <property type="entry name" value="BRCA-2_OB1"/>
    <property type="match status" value="1"/>
</dbReference>
<evidence type="ECO:0000256" key="15">
    <source>
        <dbReference type="ARBA" id="ARBA00023170"/>
    </source>
</evidence>
<evidence type="ECO:0000256" key="14">
    <source>
        <dbReference type="ARBA" id="ARBA00023136"/>
    </source>
</evidence>
<dbReference type="FunFam" id="3.80.10.10:FF:000021">
    <property type="entry name" value="Putative LRR receptor-like serine/threonine-protein kinase"/>
    <property type="match status" value="1"/>
</dbReference>